<keyword evidence="4 8" id="KW-0812">Transmembrane</keyword>
<evidence type="ECO:0000256" key="1">
    <source>
        <dbReference type="ARBA" id="ARBA00004651"/>
    </source>
</evidence>
<evidence type="ECO:0000256" key="2">
    <source>
        <dbReference type="ARBA" id="ARBA00010388"/>
    </source>
</evidence>
<organism evidence="9 10">
    <name type="scientific">Enemella dayhoffiae</name>
    <dbReference type="NCBI Taxonomy" id="2016507"/>
    <lineage>
        <taxon>Bacteria</taxon>
        <taxon>Bacillati</taxon>
        <taxon>Actinomycetota</taxon>
        <taxon>Actinomycetes</taxon>
        <taxon>Propionibacteriales</taxon>
        <taxon>Propionibacteriaceae</taxon>
        <taxon>Enemella</taxon>
    </lineage>
</organism>
<dbReference type="OrthoDB" id="9799219at2"/>
<protein>
    <submittedName>
        <fullName evidence="9">Na+/H+ antiporter subunit C</fullName>
    </submittedName>
</protein>
<proteinExistence type="inferred from homology"/>
<dbReference type="Proteomes" id="UP000216311">
    <property type="component" value="Unassembled WGS sequence"/>
</dbReference>
<evidence type="ECO:0000256" key="5">
    <source>
        <dbReference type="ARBA" id="ARBA00022989"/>
    </source>
</evidence>
<evidence type="ECO:0000256" key="8">
    <source>
        <dbReference type="SAM" id="Phobius"/>
    </source>
</evidence>
<keyword evidence="3" id="KW-1003">Cell membrane</keyword>
<feature type="region of interest" description="Disordered" evidence="7">
    <location>
        <begin position="124"/>
        <end position="161"/>
    </location>
</feature>
<feature type="transmembrane region" description="Helical" evidence="8">
    <location>
        <begin position="78"/>
        <end position="98"/>
    </location>
</feature>
<dbReference type="EMBL" id="NMVQ01000045">
    <property type="protein sequence ID" value="OYO18100.1"/>
    <property type="molecule type" value="Genomic_DNA"/>
</dbReference>
<evidence type="ECO:0000256" key="3">
    <source>
        <dbReference type="ARBA" id="ARBA00022475"/>
    </source>
</evidence>
<sequence>MSPNLTLCLVAGGLVGLGVVLLLSRSLVRALLGVLLISNGVNVVFLVASGRPGAAPLTGSDLDPPIGPGGISDPLPQAMVLTAIVITLAVTAFSLALAHRSWQVSSTELLADDAEGVRTHELAVANDLSDSDHLEGDATDTDGDEDDREPERHPTSGEVQR</sequence>
<gene>
    <name evidence="9" type="ORF">CGZ93_16230</name>
</gene>
<dbReference type="Gene3D" id="1.10.287.3510">
    <property type="match status" value="1"/>
</dbReference>
<name>A0A255GQJ5_9ACTN</name>
<evidence type="ECO:0000256" key="7">
    <source>
        <dbReference type="SAM" id="MobiDB-lite"/>
    </source>
</evidence>
<comment type="caution">
    <text evidence="9">The sequence shown here is derived from an EMBL/GenBank/DDBJ whole genome shotgun (WGS) entry which is preliminary data.</text>
</comment>
<dbReference type="Pfam" id="PF00420">
    <property type="entry name" value="Oxidored_q2"/>
    <property type="match status" value="1"/>
</dbReference>
<dbReference type="AlphaFoldDB" id="A0A255GQJ5"/>
<feature type="compositionally biased region" description="Basic and acidic residues" evidence="7">
    <location>
        <begin position="149"/>
        <end position="161"/>
    </location>
</feature>
<comment type="similarity">
    <text evidence="2">Belongs to the CPA3 antiporters (TC 2.A.63) subunit C family.</text>
</comment>
<dbReference type="PANTHER" id="PTHR34583">
    <property type="entry name" value="ANTIPORTER SUBUNIT MNHC2-RELATED"/>
    <property type="match status" value="1"/>
</dbReference>
<evidence type="ECO:0000313" key="9">
    <source>
        <dbReference type="EMBL" id="OYO18100.1"/>
    </source>
</evidence>
<dbReference type="InterPro" id="IPR050601">
    <property type="entry name" value="CPA3_antiporter_subunitC"/>
</dbReference>
<dbReference type="GO" id="GO:0005886">
    <property type="term" value="C:plasma membrane"/>
    <property type="evidence" value="ECO:0007669"/>
    <property type="project" value="UniProtKB-SubCell"/>
</dbReference>
<dbReference type="PANTHER" id="PTHR34583:SF2">
    <property type="entry name" value="ANTIPORTER SUBUNIT MNHC2-RELATED"/>
    <property type="match status" value="1"/>
</dbReference>
<evidence type="ECO:0000313" key="10">
    <source>
        <dbReference type="Proteomes" id="UP000216311"/>
    </source>
</evidence>
<feature type="compositionally biased region" description="Acidic residues" evidence="7">
    <location>
        <begin position="137"/>
        <end position="148"/>
    </location>
</feature>
<dbReference type="InterPro" id="IPR039428">
    <property type="entry name" value="NUOK/Mnh_C1-like"/>
</dbReference>
<keyword evidence="6 8" id="KW-0472">Membrane</keyword>
<evidence type="ECO:0000256" key="6">
    <source>
        <dbReference type="ARBA" id="ARBA00023136"/>
    </source>
</evidence>
<evidence type="ECO:0000256" key="4">
    <source>
        <dbReference type="ARBA" id="ARBA00022692"/>
    </source>
</evidence>
<keyword evidence="10" id="KW-1185">Reference proteome</keyword>
<accession>A0A255GQJ5</accession>
<comment type="subcellular location">
    <subcellularLocation>
        <location evidence="1">Cell membrane</location>
        <topology evidence="1">Multi-pass membrane protein</topology>
    </subcellularLocation>
</comment>
<reference evidence="9 10" key="1">
    <citation type="submission" date="2017-07" db="EMBL/GenBank/DDBJ databases">
        <title>Draft whole genome sequences of clinical Proprionibacteriaceae strains.</title>
        <authorList>
            <person name="Bernier A.-M."/>
            <person name="Bernard K."/>
            <person name="Domingo M.-C."/>
        </authorList>
    </citation>
    <scope>NUCLEOTIDE SEQUENCE [LARGE SCALE GENOMIC DNA]</scope>
    <source>
        <strain evidence="9 10">NML 130396</strain>
    </source>
</reference>
<dbReference type="RefSeq" id="WP_094365189.1">
    <property type="nucleotide sequence ID" value="NZ_NMVQ01000045.1"/>
</dbReference>
<keyword evidence="5 8" id="KW-1133">Transmembrane helix</keyword>